<dbReference type="PANTHER" id="PTHR19288:SF90">
    <property type="entry name" value="OS08G0542600 PROTEIN"/>
    <property type="match status" value="1"/>
</dbReference>
<dbReference type="Proteomes" id="UP001597151">
    <property type="component" value="Unassembled WGS sequence"/>
</dbReference>
<name>A0ABW3TI99_9RHOB</name>
<reference evidence="2" key="1">
    <citation type="journal article" date="2019" name="Int. J. Syst. Evol. Microbiol.">
        <title>The Global Catalogue of Microorganisms (GCM) 10K type strain sequencing project: providing services to taxonomists for standard genome sequencing and annotation.</title>
        <authorList>
            <consortium name="The Broad Institute Genomics Platform"/>
            <consortium name="The Broad Institute Genome Sequencing Center for Infectious Disease"/>
            <person name="Wu L."/>
            <person name="Ma J."/>
        </authorList>
    </citation>
    <scope>NUCLEOTIDE SEQUENCE [LARGE SCALE GENOMIC DNA]</scope>
    <source>
        <strain evidence="2">CCUG 55328</strain>
    </source>
</reference>
<dbReference type="RefSeq" id="WP_380792219.1">
    <property type="nucleotide sequence ID" value="NZ_JBHTKR010000005.1"/>
</dbReference>
<dbReference type="InterPro" id="IPR023214">
    <property type="entry name" value="HAD_sf"/>
</dbReference>
<keyword evidence="2" id="KW-1185">Reference proteome</keyword>
<dbReference type="NCBIfam" id="TIGR01459">
    <property type="entry name" value="HAD-SF-IIA-hyp4"/>
    <property type="match status" value="1"/>
</dbReference>
<dbReference type="InterPro" id="IPR036412">
    <property type="entry name" value="HAD-like_sf"/>
</dbReference>
<keyword evidence="1" id="KW-0378">Hydrolase</keyword>
<evidence type="ECO:0000313" key="2">
    <source>
        <dbReference type="Proteomes" id="UP001597151"/>
    </source>
</evidence>
<accession>A0ABW3TI99</accession>
<gene>
    <name evidence="1" type="ORF">ACFQ3C_12415</name>
</gene>
<dbReference type="SUPFAM" id="SSF56784">
    <property type="entry name" value="HAD-like"/>
    <property type="match status" value="1"/>
</dbReference>
<comment type="caution">
    <text evidence="1">The sequence shown here is derived from an EMBL/GenBank/DDBJ whole genome shotgun (WGS) entry which is preliminary data.</text>
</comment>
<dbReference type="InterPro" id="IPR006356">
    <property type="entry name" value="HAD-SF_hydro_IIA_hyp3"/>
</dbReference>
<evidence type="ECO:0000313" key="1">
    <source>
        <dbReference type="EMBL" id="MFD1195470.1"/>
    </source>
</evidence>
<dbReference type="Gene3D" id="3.40.50.1000">
    <property type="entry name" value="HAD superfamily/HAD-like"/>
    <property type="match status" value="2"/>
</dbReference>
<protein>
    <submittedName>
        <fullName evidence="1">TIGR01459 family HAD-type hydrolase</fullName>
    </submittedName>
</protein>
<dbReference type="PANTHER" id="PTHR19288">
    <property type="entry name" value="4-NITROPHENYLPHOSPHATASE-RELATED"/>
    <property type="match status" value="1"/>
</dbReference>
<sequence>MTPLPPATAKASAQWAFDAYQQVRASLPIARFSAQSGHAPDLTALIGHFDVFLLDAFGVLNIGERAIPGAIAHVAALQAAGCHVMVVSNAAGYPKRFLMARLARLGCAFAPQEVLSSREVLLDALHHAPSRRWGLMAEARYGLEELERLDARILGDDPADYDAAQGFALLGSGSWTEARQSLLAKSLARNPRPVLVGNPDIVAPREGGLSLEPGHFAHRLADLAGVAPRFFGKPYPAIFDMALARVRAARPDVTDAARILMVGDTLHTDILGGAAAGLKTALITGHGALAGLDAARAIAAAEIVPDLILPTT</sequence>
<dbReference type="EMBL" id="JBHTKR010000005">
    <property type="protein sequence ID" value="MFD1195470.1"/>
    <property type="molecule type" value="Genomic_DNA"/>
</dbReference>
<dbReference type="InterPro" id="IPR006357">
    <property type="entry name" value="HAD-SF_hydro_IIA"/>
</dbReference>
<dbReference type="NCBIfam" id="TIGR01460">
    <property type="entry name" value="HAD-SF-IIA"/>
    <property type="match status" value="1"/>
</dbReference>
<dbReference type="Pfam" id="PF13242">
    <property type="entry name" value="Hydrolase_like"/>
    <property type="match status" value="1"/>
</dbReference>
<organism evidence="1 2">
    <name type="scientific">Seohaeicola saemankumensis</name>
    <dbReference type="NCBI Taxonomy" id="481181"/>
    <lineage>
        <taxon>Bacteria</taxon>
        <taxon>Pseudomonadati</taxon>
        <taxon>Pseudomonadota</taxon>
        <taxon>Alphaproteobacteria</taxon>
        <taxon>Rhodobacterales</taxon>
        <taxon>Roseobacteraceae</taxon>
        <taxon>Seohaeicola</taxon>
    </lineage>
</organism>
<dbReference type="GO" id="GO:0016787">
    <property type="term" value="F:hydrolase activity"/>
    <property type="evidence" value="ECO:0007669"/>
    <property type="project" value="UniProtKB-KW"/>
</dbReference>
<dbReference type="Pfam" id="PF13344">
    <property type="entry name" value="Hydrolase_6"/>
    <property type="match status" value="1"/>
</dbReference>
<proteinExistence type="predicted"/>